<protein>
    <submittedName>
        <fullName evidence="3">Uncharacterized protein</fullName>
    </submittedName>
</protein>
<name>A0A914EK23_9BILA</name>
<evidence type="ECO:0000313" key="2">
    <source>
        <dbReference type="Proteomes" id="UP000887540"/>
    </source>
</evidence>
<evidence type="ECO:0000256" key="1">
    <source>
        <dbReference type="SAM" id="Phobius"/>
    </source>
</evidence>
<organism evidence="2 3">
    <name type="scientific">Acrobeloides nanus</name>
    <dbReference type="NCBI Taxonomy" id="290746"/>
    <lineage>
        <taxon>Eukaryota</taxon>
        <taxon>Metazoa</taxon>
        <taxon>Ecdysozoa</taxon>
        <taxon>Nematoda</taxon>
        <taxon>Chromadorea</taxon>
        <taxon>Rhabditida</taxon>
        <taxon>Tylenchina</taxon>
        <taxon>Cephalobomorpha</taxon>
        <taxon>Cephaloboidea</taxon>
        <taxon>Cephalobidae</taxon>
        <taxon>Acrobeloides</taxon>
    </lineage>
</organism>
<evidence type="ECO:0000313" key="3">
    <source>
        <dbReference type="WBParaSite" id="ACRNAN_scaffold8906.g11714.t1"/>
    </source>
</evidence>
<keyword evidence="1" id="KW-1133">Transmembrane helix</keyword>
<dbReference type="Proteomes" id="UP000887540">
    <property type="component" value="Unplaced"/>
</dbReference>
<keyword evidence="1" id="KW-0812">Transmembrane</keyword>
<dbReference type="AlphaFoldDB" id="A0A914EK23"/>
<feature type="transmembrane region" description="Helical" evidence="1">
    <location>
        <begin position="33"/>
        <end position="54"/>
    </location>
</feature>
<dbReference type="WBParaSite" id="ACRNAN_scaffold8906.g11714.t1">
    <property type="protein sequence ID" value="ACRNAN_scaffold8906.g11714.t1"/>
    <property type="gene ID" value="ACRNAN_scaffold8906.g11714"/>
</dbReference>
<keyword evidence="1" id="KW-0472">Membrane</keyword>
<accession>A0A914EK23</accession>
<proteinExistence type="predicted"/>
<sequence>MVINTQNCEFNLIERFNYSKDCYCHRVITNEEFIIPVIGGLLSGGFAGFGIAIMKSSLEPNYNLFDSNFFKKPLCVGEQISRTYKLLFEYAITGNASYHIGYFSYDNILGYQDMREKFSKTVEKNFK</sequence>
<reference evidence="3" key="1">
    <citation type="submission" date="2022-11" db="UniProtKB">
        <authorList>
            <consortium name="WormBaseParasite"/>
        </authorList>
    </citation>
    <scope>IDENTIFICATION</scope>
</reference>
<keyword evidence="2" id="KW-1185">Reference proteome</keyword>